<dbReference type="EMBL" id="CP017267">
    <property type="protein sequence ID" value="APB31897.1"/>
    <property type="molecule type" value="Genomic_DNA"/>
</dbReference>
<keyword evidence="7 8" id="KW-0472">Membrane</keyword>
<keyword evidence="5" id="KW-0133">Cell shape</keyword>
<evidence type="ECO:0000256" key="6">
    <source>
        <dbReference type="ARBA" id="ARBA00022989"/>
    </source>
</evidence>
<evidence type="ECO:0000256" key="2">
    <source>
        <dbReference type="ARBA" id="ARBA00007776"/>
    </source>
</evidence>
<comment type="subcellular location">
    <subcellularLocation>
        <location evidence="1">Cell membrane</location>
        <topology evidence="1">Multi-pass membrane protein</topology>
    </subcellularLocation>
</comment>
<dbReference type="STRING" id="519472.BHY08_08760"/>
<name>A0A1J0A7L6_9ENTE</name>
<feature type="transmembrane region" description="Helical" evidence="8">
    <location>
        <begin position="74"/>
        <end position="94"/>
    </location>
</feature>
<comment type="similarity">
    <text evidence="2">Belongs to the MreD family.</text>
</comment>
<evidence type="ECO:0000256" key="3">
    <source>
        <dbReference type="ARBA" id="ARBA00022475"/>
    </source>
</evidence>
<dbReference type="InterPro" id="IPR007227">
    <property type="entry name" value="Cell_shape_determining_MreD"/>
</dbReference>
<evidence type="ECO:0000256" key="1">
    <source>
        <dbReference type="ARBA" id="ARBA00004651"/>
    </source>
</evidence>
<evidence type="ECO:0000256" key="5">
    <source>
        <dbReference type="ARBA" id="ARBA00022960"/>
    </source>
</evidence>
<keyword evidence="3" id="KW-1003">Cell membrane</keyword>
<dbReference type="RefSeq" id="WP_071457500.1">
    <property type="nucleotide sequence ID" value="NZ_CP017267.1"/>
</dbReference>
<feature type="transmembrane region" description="Helical" evidence="8">
    <location>
        <begin position="6"/>
        <end position="31"/>
    </location>
</feature>
<dbReference type="AlphaFoldDB" id="A0A1J0A7L6"/>
<evidence type="ECO:0000256" key="4">
    <source>
        <dbReference type="ARBA" id="ARBA00022692"/>
    </source>
</evidence>
<evidence type="ECO:0000313" key="9">
    <source>
        <dbReference type="EMBL" id="APB31897.1"/>
    </source>
</evidence>
<reference evidence="9 10" key="1">
    <citation type="submission" date="2016-09" db="EMBL/GenBank/DDBJ databases">
        <title>Vagococcus teuberi sp. nov., isolated from the Malian artisanal sour milk fene.</title>
        <authorList>
            <person name="Wullschleger S."/>
            <person name="Seifert C."/>
            <person name="Baumgartner S."/>
            <person name="Lacroix C."/>
            <person name="Bonfoh B."/>
            <person name="Stevens M.J."/>
            <person name="Meile L."/>
        </authorList>
    </citation>
    <scope>NUCLEOTIDE SEQUENCE [LARGE SCALE GENOMIC DNA]</scope>
    <source>
        <strain evidence="9 10">DSM 21459</strain>
    </source>
</reference>
<dbReference type="Pfam" id="PF04093">
    <property type="entry name" value="MreD"/>
    <property type="match status" value="1"/>
</dbReference>
<dbReference type="GO" id="GO:0005886">
    <property type="term" value="C:plasma membrane"/>
    <property type="evidence" value="ECO:0007669"/>
    <property type="project" value="UniProtKB-SubCell"/>
</dbReference>
<dbReference type="Proteomes" id="UP000191200">
    <property type="component" value="Chromosome"/>
</dbReference>
<proteinExistence type="inferred from homology"/>
<keyword evidence="6 8" id="KW-1133">Transmembrane helix</keyword>
<feature type="transmembrane region" description="Helical" evidence="8">
    <location>
        <begin position="106"/>
        <end position="128"/>
    </location>
</feature>
<evidence type="ECO:0000256" key="7">
    <source>
        <dbReference type="ARBA" id="ARBA00023136"/>
    </source>
</evidence>
<dbReference type="NCBIfam" id="TIGR03426">
    <property type="entry name" value="shape_MreD"/>
    <property type="match status" value="1"/>
</dbReference>
<dbReference type="KEGG" id="vte:BHY08_08760"/>
<keyword evidence="10" id="KW-1185">Reference proteome</keyword>
<protein>
    <submittedName>
        <fullName evidence="9">Rod shape-determining protein MreD</fullName>
    </submittedName>
</protein>
<gene>
    <name evidence="9" type="ORF">BHY08_08760</name>
</gene>
<accession>A0A1J0A7L6</accession>
<organism evidence="9 10">
    <name type="scientific">Vagococcus teuberi</name>
    <dbReference type="NCBI Taxonomy" id="519472"/>
    <lineage>
        <taxon>Bacteria</taxon>
        <taxon>Bacillati</taxon>
        <taxon>Bacillota</taxon>
        <taxon>Bacilli</taxon>
        <taxon>Lactobacillales</taxon>
        <taxon>Enterococcaceae</taxon>
        <taxon>Vagococcus</taxon>
    </lineage>
</organism>
<evidence type="ECO:0000313" key="10">
    <source>
        <dbReference type="Proteomes" id="UP000191200"/>
    </source>
</evidence>
<sequence>MEQKSYYPYYLPILLFIAMLVDGHVSSAMMGMLSIPMTFTSHLVLLILMFSTFKVSQTYLMICATIIGLLYDSYFYNVLGINLILFPIIVFFMYRLFEYVEPNTLTLILSFIVFVTLISIGRAVLLSIFKLTTANFLDFFTRNLAPSLLINVLYICLLVIPLSKVYGVNEIK</sequence>
<dbReference type="OrthoDB" id="2148512at2"/>
<dbReference type="GO" id="GO:0008360">
    <property type="term" value="P:regulation of cell shape"/>
    <property type="evidence" value="ECO:0007669"/>
    <property type="project" value="UniProtKB-KW"/>
</dbReference>
<keyword evidence="4 8" id="KW-0812">Transmembrane</keyword>
<feature type="transmembrane region" description="Helical" evidence="8">
    <location>
        <begin position="148"/>
        <end position="167"/>
    </location>
</feature>
<evidence type="ECO:0000256" key="8">
    <source>
        <dbReference type="SAM" id="Phobius"/>
    </source>
</evidence>